<comment type="cofactor">
    <cofactor evidence="1">
        <name>Mg(2+)</name>
        <dbReference type="ChEBI" id="CHEBI:18420"/>
    </cofactor>
</comment>
<organism evidence="4 5">
    <name type="scientific">Perkinsus chesapeaki</name>
    <name type="common">Clam parasite</name>
    <name type="synonym">Perkinsus andrewsi</name>
    <dbReference type="NCBI Taxonomy" id="330153"/>
    <lineage>
        <taxon>Eukaryota</taxon>
        <taxon>Sar</taxon>
        <taxon>Alveolata</taxon>
        <taxon>Perkinsozoa</taxon>
        <taxon>Perkinsea</taxon>
        <taxon>Perkinsida</taxon>
        <taxon>Perkinsidae</taxon>
        <taxon>Perkinsus</taxon>
    </lineage>
</organism>
<comment type="catalytic activity">
    <reaction evidence="1">
        <text>ATP + H2O = ADP + phosphate + H(+)</text>
        <dbReference type="Rhea" id="RHEA:13065"/>
        <dbReference type="ChEBI" id="CHEBI:15377"/>
        <dbReference type="ChEBI" id="CHEBI:15378"/>
        <dbReference type="ChEBI" id="CHEBI:30616"/>
        <dbReference type="ChEBI" id="CHEBI:43474"/>
        <dbReference type="ChEBI" id="CHEBI:456216"/>
        <dbReference type="EC" id="5.6.2.3"/>
    </reaction>
</comment>
<comment type="caution">
    <text evidence="4">The sequence shown here is derived from an EMBL/GenBank/DDBJ whole genome shotgun (WGS) entry which is preliminary data.</text>
</comment>
<evidence type="ECO:0000313" key="5">
    <source>
        <dbReference type="Proteomes" id="UP000591131"/>
    </source>
</evidence>
<dbReference type="Gene3D" id="3.40.50.300">
    <property type="entry name" value="P-loop containing nucleotide triphosphate hydrolases"/>
    <property type="match status" value="1"/>
</dbReference>
<dbReference type="Pfam" id="PF05970">
    <property type="entry name" value="PIF1"/>
    <property type="match status" value="1"/>
</dbReference>
<feature type="domain" description="DNA helicase Pif1-like DEAD-box helicase" evidence="3">
    <location>
        <begin position="10"/>
        <end position="179"/>
    </location>
</feature>
<dbReference type="GO" id="GO:0043139">
    <property type="term" value="F:5'-3' DNA helicase activity"/>
    <property type="evidence" value="ECO:0007669"/>
    <property type="project" value="UniProtKB-EC"/>
</dbReference>
<dbReference type="AlphaFoldDB" id="A0A7J6N2J0"/>
<sequence length="270" mass="29714">MSSIESDPPLDPEQQYALEYVVHNLNDTTGGKKYFYVAGYAGTGKSHLLKQIMATLAPERESLALAWTGIASQILGGMTLVAFCGLEFDHTGHVADTGFMRCRSELTGRMIRGMTDRGLRQKIRDGKLLLVFDEIVAIHDSVLDALLAAFQDLRRGLIGCHEPFGGIPAVLSGDPCQLGRMELYGDSPKFPSSDYPTGYCWEGITWSHMAPDILYLQKFHRGGGSDTAYLNLLAEIRMKPREGGVPQFSPEALATLEKTRDRDGGKKKPM</sequence>
<keyword evidence="5" id="KW-1185">Reference proteome</keyword>
<dbReference type="GO" id="GO:0006310">
    <property type="term" value="P:DNA recombination"/>
    <property type="evidence" value="ECO:0007669"/>
    <property type="project" value="UniProtKB-KW"/>
</dbReference>
<accession>A0A7J6N2J0</accession>
<dbReference type="InterPro" id="IPR010285">
    <property type="entry name" value="DNA_helicase_pif1-like_DEAD"/>
</dbReference>
<keyword evidence="1" id="KW-0547">Nucleotide-binding</keyword>
<dbReference type="SUPFAM" id="SSF52540">
    <property type="entry name" value="P-loop containing nucleoside triphosphate hydrolases"/>
    <property type="match status" value="1"/>
</dbReference>
<dbReference type="GO" id="GO:0006281">
    <property type="term" value="P:DNA repair"/>
    <property type="evidence" value="ECO:0007669"/>
    <property type="project" value="UniProtKB-KW"/>
</dbReference>
<dbReference type="Proteomes" id="UP000591131">
    <property type="component" value="Unassembled WGS sequence"/>
</dbReference>
<dbReference type="OrthoDB" id="272985at2759"/>
<dbReference type="InterPro" id="IPR027417">
    <property type="entry name" value="P-loop_NTPase"/>
</dbReference>
<proteinExistence type="inferred from homology"/>
<name>A0A7J6N2J0_PERCH</name>
<dbReference type="EMBL" id="JAAPAO010000005">
    <property type="protein sequence ID" value="KAF4677956.1"/>
    <property type="molecule type" value="Genomic_DNA"/>
</dbReference>
<keyword evidence="1" id="KW-0233">DNA recombination</keyword>
<dbReference type="GO" id="GO:0005524">
    <property type="term" value="F:ATP binding"/>
    <property type="evidence" value="ECO:0007669"/>
    <property type="project" value="UniProtKB-KW"/>
</dbReference>
<protein>
    <recommendedName>
        <fullName evidence="1">ATP-dependent DNA helicase</fullName>
        <ecNumber evidence="1">5.6.2.3</ecNumber>
    </recommendedName>
</protein>
<feature type="region of interest" description="Disordered" evidence="2">
    <location>
        <begin position="242"/>
        <end position="270"/>
    </location>
</feature>
<dbReference type="GO" id="GO:0000723">
    <property type="term" value="P:telomere maintenance"/>
    <property type="evidence" value="ECO:0007669"/>
    <property type="project" value="InterPro"/>
</dbReference>
<keyword evidence="1" id="KW-0234">DNA repair</keyword>
<keyword evidence="1" id="KW-0378">Hydrolase</keyword>
<comment type="similarity">
    <text evidence="1">Belongs to the helicase family.</text>
</comment>
<evidence type="ECO:0000313" key="4">
    <source>
        <dbReference type="EMBL" id="KAF4677956.1"/>
    </source>
</evidence>
<dbReference type="GO" id="GO:0016787">
    <property type="term" value="F:hydrolase activity"/>
    <property type="evidence" value="ECO:0007669"/>
    <property type="project" value="UniProtKB-KW"/>
</dbReference>
<feature type="compositionally biased region" description="Basic and acidic residues" evidence="2">
    <location>
        <begin position="257"/>
        <end position="270"/>
    </location>
</feature>
<keyword evidence="1" id="KW-0347">Helicase</keyword>
<gene>
    <name evidence="4" type="ORF">FOL47_008060</name>
</gene>
<keyword evidence="1" id="KW-0227">DNA damage</keyword>
<reference evidence="4 5" key="1">
    <citation type="submission" date="2020-04" db="EMBL/GenBank/DDBJ databases">
        <title>Perkinsus chesapeaki whole genome sequence.</title>
        <authorList>
            <person name="Bogema D.R."/>
        </authorList>
    </citation>
    <scope>NUCLEOTIDE SEQUENCE [LARGE SCALE GENOMIC DNA]</scope>
    <source>
        <strain evidence="4">ATCC PRA-425</strain>
    </source>
</reference>
<dbReference type="EC" id="5.6.2.3" evidence="1"/>
<evidence type="ECO:0000256" key="1">
    <source>
        <dbReference type="RuleBase" id="RU363044"/>
    </source>
</evidence>
<evidence type="ECO:0000259" key="3">
    <source>
        <dbReference type="Pfam" id="PF05970"/>
    </source>
</evidence>
<evidence type="ECO:0000256" key="2">
    <source>
        <dbReference type="SAM" id="MobiDB-lite"/>
    </source>
</evidence>
<keyword evidence="1" id="KW-0067">ATP-binding</keyword>